<comment type="similarity">
    <text evidence="8">Belongs to the binding-protein-dependent transport system permease family.</text>
</comment>
<dbReference type="InterPro" id="IPR000515">
    <property type="entry name" value="MetI-like"/>
</dbReference>
<evidence type="ECO:0000313" key="10">
    <source>
        <dbReference type="EMBL" id="PRO66618.1"/>
    </source>
</evidence>
<comment type="caution">
    <text evidence="10">The sequence shown here is derived from an EMBL/GenBank/DDBJ whole genome shotgun (WGS) entry which is preliminary data.</text>
</comment>
<feature type="transmembrane region" description="Helical" evidence="8">
    <location>
        <begin position="97"/>
        <end position="121"/>
    </location>
</feature>
<evidence type="ECO:0000256" key="5">
    <source>
        <dbReference type="ARBA" id="ARBA00022692"/>
    </source>
</evidence>
<evidence type="ECO:0000256" key="7">
    <source>
        <dbReference type="ARBA" id="ARBA00023136"/>
    </source>
</evidence>
<dbReference type="PANTHER" id="PTHR43357:SF4">
    <property type="entry name" value="INNER MEMBRANE ABC TRANSPORTER PERMEASE PROTEIN YDCV"/>
    <property type="match status" value="1"/>
</dbReference>
<accession>A0A2P6MK32</accession>
<protein>
    <submittedName>
        <fullName evidence="10">ABC transporter permease</fullName>
    </submittedName>
</protein>
<dbReference type="Gene3D" id="1.10.3720.10">
    <property type="entry name" value="MetI-like"/>
    <property type="match status" value="1"/>
</dbReference>
<reference evidence="10 11" key="1">
    <citation type="submission" date="2018-03" db="EMBL/GenBank/DDBJ databases">
        <title>Bacillus urumqiensis sp. nov., a moderately haloalkaliphilic bacterium isolated from a salt lake.</title>
        <authorList>
            <person name="Zhao B."/>
            <person name="Liao Z."/>
        </authorList>
    </citation>
    <scope>NUCLEOTIDE SEQUENCE [LARGE SCALE GENOMIC DNA]</scope>
    <source>
        <strain evidence="10 11">BZ-SZ-XJ18</strain>
    </source>
</reference>
<dbReference type="PROSITE" id="PS50928">
    <property type="entry name" value="ABC_TM1"/>
    <property type="match status" value="1"/>
</dbReference>
<dbReference type="EMBL" id="PVNS01000003">
    <property type="protein sequence ID" value="PRO66618.1"/>
    <property type="molecule type" value="Genomic_DNA"/>
</dbReference>
<evidence type="ECO:0000259" key="9">
    <source>
        <dbReference type="PROSITE" id="PS50928"/>
    </source>
</evidence>
<dbReference type="Proteomes" id="UP000243650">
    <property type="component" value="Unassembled WGS sequence"/>
</dbReference>
<dbReference type="RefSeq" id="WP_105958254.1">
    <property type="nucleotide sequence ID" value="NZ_PVNS01000003.1"/>
</dbReference>
<dbReference type="GO" id="GO:0005886">
    <property type="term" value="C:plasma membrane"/>
    <property type="evidence" value="ECO:0007669"/>
    <property type="project" value="UniProtKB-SubCell"/>
</dbReference>
<name>A0A2P6MK32_ALKUR</name>
<evidence type="ECO:0000256" key="4">
    <source>
        <dbReference type="ARBA" id="ARBA00022519"/>
    </source>
</evidence>
<keyword evidence="3" id="KW-1003">Cell membrane</keyword>
<dbReference type="OrthoDB" id="9782004at2"/>
<evidence type="ECO:0000256" key="3">
    <source>
        <dbReference type="ARBA" id="ARBA00022475"/>
    </source>
</evidence>
<feature type="transmembrane region" description="Helical" evidence="8">
    <location>
        <begin position="52"/>
        <end position="85"/>
    </location>
</feature>
<keyword evidence="5 8" id="KW-0812">Transmembrane</keyword>
<sequence>MRKLLLLLLLAIFVFPVLFLFLKSITFSWRYPDVLPTAFSMRAWEALASEPQLLPAVGMTLFIGAVVVVLNLLLGIPAALALSWVDFRGKVAVETIFFLPILVPVLAIAMGLHITMIRLGIADHPAGVILIHLLPTLPYTIRVLRGGFDRLDPAWMQLGETLGAGVFRRIATIAVPIMAPSLRSAAVLTFVISLSQYVLTAIIGGGRVTTLPLLYYPFFNSADQAVIAAFSVLFAVLPLLFLFVWETVSSAAGRLLRP</sequence>
<comment type="subcellular location">
    <subcellularLocation>
        <location evidence="1">Cell inner membrane</location>
        <topology evidence="1">Multi-pass membrane protein</topology>
    </subcellularLocation>
    <subcellularLocation>
        <location evidence="8">Cell membrane</location>
        <topology evidence="8">Multi-pass membrane protein</topology>
    </subcellularLocation>
</comment>
<dbReference type="InterPro" id="IPR035906">
    <property type="entry name" value="MetI-like_sf"/>
</dbReference>
<keyword evidence="4" id="KW-0997">Cell inner membrane</keyword>
<evidence type="ECO:0000256" key="1">
    <source>
        <dbReference type="ARBA" id="ARBA00004429"/>
    </source>
</evidence>
<feature type="domain" description="ABC transmembrane type-1" evidence="9">
    <location>
        <begin position="57"/>
        <end position="245"/>
    </location>
</feature>
<feature type="transmembrane region" description="Helical" evidence="8">
    <location>
        <begin position="225"/>
        <end position="245"/>
    </location>
</feature>
<dbReference type="PANTHER" id="PTHR43357">
    <property type="entry name" value="INNER MEMBRANE ABC TRANSPORTER PERMEASE PROTEIN YDCV"/>
    <property type="match status" value="1"/>
</dbReference>
<evidence type="ECO:0000256" key="8">
    <source>
        <dbReference type="RuleBase" id="RU363032"/>
    </source>
</evidence>
<keyword evidence="7 8" id="KW-0472">Membrane</keyword>
<evidence type="ECO:0000313" key="11">
    <source>
        <dbReference type="Proteomes" id="UP000243650"/>
    </source>
</evidence>
<dbReference type="Pfam" id="PF00528">
    <property type="entry name" value="BPD_transp_1"/>
    <property type="match status" value="1"/>
</dbReference>
<dbReference type="AlphaFoldDB" id="A0A2P6MK32"/>
<keyword evidence="11" id="KW-1185">Reference proteome</keyword>
<gene>
    <name evidence="10" type="ORF">C6I21_04550</name>
</gene>
<dbReference type="CDD" id="cd06261">
    <property type="entry name" value="TM_PBP2"/>
    <property type="match status" value="1"/>
</dbReference>
<keyword evidence="6 8" id="KW-1133">Transmembrane helix</keyword>
<evidence type="ECO:0000256" key="2">
    <source>
        <dbReference type="ARBA" id="ARBA00022448"/>
    </source>
</evidence>
<proteinExistence type="inferred from homology"/>
<dbReference type="SUPFAM" id="SSF161098">
    <property type="entry name" value="MetI-like"/>
    <property type="match status" value="1"/>
</dbReference>
<dbReference type="GO" id="GO:0055085">
    <property type="term" value="P:transmembrane transport"/>
    <property type="evidence" value="ECO:0007669"/>
    <property type="project" value="InterPro"/>
</dbReference>
<keyword evidence="2 8" id="KW-0813">Transport</keyword>
<organism evidence="10 11">
    <name type="scientific">Alkalicoccus urumqiensis</name>
    <name type="common">Bacillus urumqiensis</name>
    <dbReference type="NCBI Taxonomy" id="1548213"/>
    <lineage>
        <taxon>Bacteria</taxon>
        <taxon>Bacillati</taxon>
        <taxon>Bacillota</taxon>
        <taxon>Bacilli</taxon>
        <taxon>Bacillales</taxon>
        <taxon>Bacillaceae</taxon>
        <taxon>Alkalicoccus</taxon>
    </lineage>
</organism>
<feature type="transmembrane region" description="Helical" evidence="8">
    <location>
        <begin position="127"/>
        <end position="144"/>
    </location>
</feature>
<evidence type="ECO:0000256" key="6">
    <source>
        <dbReference type="ARBA" id="ARBA00022989"/>
    </source>
</evidence>